<reference evidence="1 2" key="1">
    <citation type="journal article" date="2014" name="Nature">
        <title>An environmental bacterial taxon with a large and distinct metabolic repertoire.</title>
        <authorList>
            <person name="Wilson M.C."/>
            <person name="Mori T."/>
            <person name="Ruckert C."/>
            <person name="Uria A.R."/>
            <person name="Helf M.J."/>
            <person name="Takada K."/>
            <person name="Gernert C."/>
            <person name="Steffens U.A."/>
            <person name="Heycke N."/>
            <person name="Schmitt S."/>
            <person name="Rinke C."/>
            <person name="Helfrich E.J."/>
            <person name="Brachmann A.O."/>
            <person name="Gurgui C."/>
            <person name="Wakimoto T."/>
            <person name="Kracht M."/>
            <person name="Crusemann M."/>
            <person name="Hentschel U."/>
            <person name="Abe I."/>
            <person name="Matsunaga S."/>
            <person name="Kalinowski J."/>
            <person name="Takeyama H."/>
            <person name="Piel J."/>
        </authorList>
    </citation>
    <scope>NUCLEOTIDE SEQUENCE [LARGE SCALE GENOMIC DNA]</scope>
    <source>
        <strain evidence="2">TSY1</strain>
    </source>
</reference>
<dbReference type="SUPFAM" id="SSF53335">
    <property type="entry name" value="S-adenosyl-L-methionine-dependent methyltransferases"/>
    <property type="match status" value="1"/>
</dbReference>
<dbReference type="Proteomes" id="UP000019141">
    <property type="component" value="Unassembled WGS sequence"/>
</dbReference>
<dbReference type="InterPro" id="IPR029063">
    <property type="entry name" value="SAM-dependent_MTases_sf"/>
</dbReference>
<dbReference type="EMBL" id="AZHW01000248">
    <property type="protein sequence ID" value="ETX01305.1"/>
    <property type="molecule type" value="Genomic_DNA"/>
</dbReference>
<name>W4LTY0_ENTF1</name>
<evidence type="ECO:0008006" key="3">
    <source>
        <dbReference type="Google" id="ProtNLM"/>
    </source>
</evidence>
<sequence>MAIETIELELLEAHIPDPVARLIDTCSRGWERFFADHDDQAPGFVPSVPELVFSALEEVTQRHLPPNRVFCEWGSGFGTVACMAALLGYEAYGLEIEEELVRLSRAMARRLRIPVEIICTSMFPEGYGSHPGDDRGKLSRPEPFCSSHLPYGHPLRYRGMDIDVAEIGMFFVYPWAHERELIQELFDAVAAPGAILMSYHNDKDICVFRKVGR</sequence>
<dbReference type="HOGENOM" id="CLU_1309666_0_0_7"/>
<evidence type="ECO:0000313" key="2">
    <source>
        <dbReference type="Proteomes" id="UP000019141"/>
    </source>
</evidence>
<keyword evidence="2" id="KW-1185">Reference proteome</keyword>
<organism evidence="1 2">
    <name type="scientific">Entotheonella factor</name>
    <dbReference type="NCBI Taxonomy" id="1429438"/>
    <lineage>
        <taxon>Bacteria</taxon>
        <taxon>Pseudomonadati</taxon>
        <taxon>Nitrospinota/Tectimicrobiota group</taxon>
        <taxon>Candidatus Tectimicrobiota</taxon>
        <taxon>Candidatus Entotheonellia</taxon>
        <taxon>Candidatus Entotheonellales</taxon>
        <taxon>Candidatus Entotheonellaceae</taxon>
        <taxon>Candidatus Entotheonella</taxon>
    </lineage>
</organism>
<dbReference type="Gene3D" id="3.40.50.150">
    <property type="entry name" value="Vaccinia Virus protein VP39"/>
    <property type="match status" value="1"/>
</dbReference>
<evidence type="ECO:0000313" key="1">
    <source>
        <dbReference type="EMBL" id="ETX01305.1"/>
    </source>
</evidence>
<comment type="caution">
    <text evidence="1">The sequence shown here is derived from an EMBL/GenBank/DDBJ whole genome shotgun (WGS) entry which is preliminary data.</text>
</comment>
<proteinExistence type="predicted"/>
<dbReference type="AlphaFoldDB" id="W4LTY0"/>
<accession>W4LTY0</accession>
<gene>
    <name evidence="1" type="ORF">ETSY1_07890</name>
</gene>
<protein>
    <recommendedName>
        <fullName evidence="3">Class I SAM-dependent methyltransferase</fullName>
    </recommendedName>
</protein>